<reference evidence="1 2" key="1">
    <citation type="submission" date="2022-07" db="EMBL/GenBank/DDBJ databases">
        <authorList>
            <person name="Li W.-J."/>
            <person name="Deng Q.-Q."/>
        </authorList>
    </citation>
    <scope>NUCLEOTIDE SEQUENCE [LARGE SCALE GENOMIC DNA]</scope>
    <source>
        <strain evidence="1 2">SYSU M60028</strain>
    </source>
</reference>
<protein>
    <submittedName>
        <fullName evidence="1">NADH:ubiquinone oxidoreductase subunit NDUFA12</fullName>
    </submittedName>
</protein>
<dbReference type="Pfam" id="PF05071">
    <property type="entry name" value="NDUFA12"/>
    <property type="match status" value="1"/>
</dbReference>
<evidence type="ECO:0000313" key="2">
    <source>
        <dbReference type="Proteomes" id="UP001205890"/>
    </source>
</evidence>
<sequence>MKETLLQILTWWTGQTIGTRFHTWRHGELVGEDAQGNRYYRTRGGRIDPALGIVRRWMIFNGPVEATRVPPGWHAWLRHTAELPPTQDGYHSREWEVEHKPNMTGTPFAYRPQGSILASGERPRATGDYEAWTPGS</sequence>
<proteinExistence type="predicted"/>
<name>A0ABT1LF12_9HYPH</name>
<organism evidence="1 2">
    <name type="scientific">Alsobacter ponti</name>
    <dbReference type="NCBI Taxonomy" id="2962936"/>
    <lineage>
        <taxon>Bacteria</taxon>
        <taxon>Pseudomonadati</taxon>
        <taxon>Pseudomonadota</taxon>
        <taxon>Alphaproteobacteria</taxon>
        <taxon>Hyphomicrobiales</taxon>
        <taxon>Alsobacteraceae</taxon>
        <taxon>Alsobacter</taxon>
    </lineage>
</organism>
<evidence type="ECO:0000313" key="1">
    <source>
        <dbReference type="EMBL" id="MCP8939546.1"/>
    </source>
</evidence>
<accession>A0ABT1LF12</accession>
<keyword evidence="2" id="KW-1185">Reference proteome</keyword>
<dbReference type="EMBL" id="JANCLU010000012">
    <property type="protein sequence ID" value="MCP8939546.1"/>
    <property type="molecule type" value="Genomic_DNA"/>
</dbReference>
<gene>
    <name evidence="1" type="ORF">NK718_13550</name>
</gene>
<dbReference type="InterPro" id="IPR007763">
    <property type="entry name" value="NDUFA12"/>
</dbReference>
<dbReference type="Proteomes" id="UP001205890">
    <property type="component" value="Unassembled WGS sequence"/>
</dbReference>
<dbReference type="RefSeq" id="WP_254743228.1">
    <property type="nucleotide sequence ID" value="NZ_JANCLU010000012.1"/>
</dbReference>
<dbReference type="PANTHER" id="PTHR12910:SF2">
    <property type="entry name" value="NADH DEHYDROGENASE [UBIQUINONE] 1 ALPHA SUBCOMPLEX SUBUNIT 12"/>
    <property type="match status" value="1"/>
</dbReference>
<comment type="caution">
    <text evidence="1">The sequence shown here is derived from an EMBL/GenBank/DDBJ whole genome shotgun (WGS) entry which is preliminary data.</text>
</comment>
<dbReference type="PANTHER" id="PTHR12910">
    <property type="entry name" value="NADH-UBIQUINONE OXIDOREDUCTASE SUBUNIT B17.2"/>
    <property type="match status" value="1"/>
</dbReference>
<dbReference type="NCBIfam" id="NF006040">
    <property type="entry name" value="PRK08183.1"/>
    <property type="match status" value="1"/>
</dbReference>